<protein>
    <recommendedName>
        <fullName evidence="16">Probable peptidoglycan glycosyltransferase FtsW</fullName>
        <shortName evidence="16">PGT</shortName>
        <ecNumber evidence="16">2.4.99.28</ecNumber>
    </recommendedName>
    <alternativeName>
        <fullName evidence="16">Cell division protein FtsW</fullName>
    </alternativeName>
    <alternativeName>
        <fullName evidence="16">Cell wall polymerase</fullName>
    </alternativeName>
    <alternativeName>
        <fullName evidence="16">Peptidoglycan polymerase</fullName>
        <shortName evidence="16">PG polymerase</shortName>
    </alternativeName>
</protein>
<sequence length="387" mass="42252">MKLEWQVLRPTLARIDVPLLAAALSLSLLGLVMVTSASLQIAETRLGEPFYYALRHGIYLLMGLGVGLFVYTLVPLSLLEKIRFLALPAAVFALLLLFIPGLGREVNGSLRWISIAGFTLQPSEVAKLGFVMYLAGYIAQRRTELQTTWKGFLLPLMVMGMLALLLLMQPDFGAVVVLGVAAMGMLFLAGVPTQRFLLLSLVVVVLAAVVAFAQPYRVARLMSFMDPWADQFGSGYQLTQSLIAFGRGHWFGVGLGNSVQKLFYLPEAHTDFVFAVMAEELGLIGNLLLIAAFTFVIARIFLLGGRLEQRGWFYHAQLVYGIALIFSTQALINLGVNMGVLPTKGLTLPFVSYGGSSLLVSAAMVAIVLRAGTELQGYEARERGRVR</sequence>
<comment type="function">
    <text evidence="16">Peptidoglycan polymerase that is essential for cell division.</text>
</comment>
<comment type="pathway">
    <text evidence="2 16">Cell wall biogenesis; peptidoglycan biosynthesis.</text>
</comment>
<feature type="transmembrane region" description="Helical" evidence="16">
    <location>
        <begin position="85"/>
        <end position="103"/>
    </location>
</feature>
<evidence type="ECO:0000256" key="15">
    <source>
        <dbReference type="ARBA" id="ARBA00049902"/>
    </source>
</evidence>
<keyword evidence="9 16" id="KW-0573">Peptidoglycan synthesis</keyword>
<evidence type="ECO:0000256" key="3">
    <source>
        <dbReference type="ARBA" id="ARBA00022475"/>
    </source>
</evidence>
<dbReference type="Pfam" id="PF01098">
    <property type="entry name" value="FTSW_RODA_SPOVE"/>
    <property type="match status" value="1"/>
</dbReference>
<comment type="catalytic activity">
    <reaction evidence="15 16">
        <text>[GlcNAc-(1-&gt;4)-Mur2Ac(oyl-L-Ala-gamma-D-Glu-L-Lys-D-Ala-D-Ala)](n)-di-trans,octa-cis-undecaprenyl diphosphate + beta-D-GlcNAc-(1-&gt;4)-Mur2Ac(oyl-L-Ala-gamma-D-Glu-L-Lys-D-Ala-D-Ala)-di-trans,octa-cis-undecaprenyl diphosphate = [GlcNAc-(1-&gt;4)-Mur2Ac(oyl-L-Ala-gamma-D-Glu-L-Lys-D-Ala-D-Ala)](n+1)-di-trans,octa-cis-undecaprenyl diphosphate + di-trans,octa-cis-undecaprenyl diphosphate + H(+)</text>
        <dbReference type="Rhea" id="RHEA:23708"/>
        <dbReference type="Rhea" id="RHEA-COMP:9602"/>
        <dbReference type="Rhea" id="RHEA-COMP:9603"/>
        <dbReference type="ChEBI" id="CHEBI:15378"/>
        <dbReference type="ChEBI" id="CHEBI:58405"/>
        <dbReference type="ChEBI" id="CHEBI:60033"/>
        <dbReference type="ChEBI" id="CHEBI:78435"/>
        <dbReference type="EC" id="2.4.99.28"/>
    </reaction>
</comment>
<evidence type="ECO:0000256" key="2">
    <source>
        <dbReference type="ARBA" id="ARBA00004752"/>
    </source>
</evidence>
<keyword evidence="3 16" id="KW-1003">Cell membrane</keyword>
<dbReference type="Proteomes" id="UP000006764">
    <property type="component" value="Chromosome"/>
</dbReference>
<dbReference type="GO" id="GO:0015648">
    <property type="term" value="F:lipid-linked peptidoglycan transporter activity"/>
    <property type="evidence" value="ECO:0007669"/>
    <property type="project" value="TreeGrafter"/>
</dbReference>
<evidence type="ECO:0000256" key="7">
    <source>
        <dbReference type="ARBA" id="ARBA00022692"/>
    </source>
</evidence>
<dbReference type="PANTHER" id="PTHR30474">
    <property type="entry name" value="CELL CYCLE PROTEIN"/>
    <property type="match status" value="1"/>
</dbReference>
<dbReference type="NCBIfam" id="TIGR02614">
    <property type="entry name" value="ftsW"/>
    <property type="match status" value="1"/>
</dbReference>
<dbReference type="HAMAP" id="MF_00913">
    <property type="entry name" value="PGT_FtsW_proteobact"/>
    <property type="match status" value="1"/>
</dbReference>
<keyword evidence="18" id="KW-1185">Reference proteome</keyword>
<dbReference type="EMBL" id="CP004387">
    <property type="protein sequence ID" value="AJD47384.1"/>
    <property type="molecule type" value="Genomic_DNA"/>
</dbReference>
<dbReference type="AlphaFoldDB" id="A0A0B4XGY3"/>
<evidence type="ECO:0000256" key="9">
    <source>
        <dbReference type="ARBA" id="ARBA00022984"/>
    </source>
</evidence>
<dbReference type="GO" id="GO:0008955">
    <property type="term" value="F:peptidoglycan glycosyltransferase activity"/>
    <property type="evidence" value="ECO:0007669"/>
    <property type="project" value="UniProtKB-UniRule"/>
</dbReference>
<evidence type="ECO:0000256" key="4">
    <source>
        <dbReference type="ARBA" id="ARBA00022618"/>
    </source>
</evidence>
<keyword evidence="11 16" id="KW-0472">Membrane</keyword>
<keyword evidence="10 16" id="KW-1133">Transmembrane helix</keyword>
<dbReference type="EC" id="2.4.99.28" evidence="16"/>
<dbReference type="GO" id="GO:0043093">
    <property type="term" value="P:FtsZ-dependent cytokinesis"/>
    <property type="evidence" value="ECO:0007669"/>
    <property type="project" value="UniProtKB-UniRule"/>
</dbReference>
<evidence type="ECO:0000313" key="17">
    <source>
        <dbReference type="EMBL" id="AJD47384.1"/>
    </source>
</evidence>
<dbReference type="GO" id="GO:0005886">
    <property type="term" value="C:plasma membrane"/>
    <property type="evidence" value="ECO:0007669"/>
    <property type="project" value="UniProtKB-SubCell"/>
</dbReference>
<gene>
    <name evidence="16" type="primary">ftsW</name>
    <name evidence="17" type="ORF">S7S_04810</name>
</gene>
<dbReference type="UniPathway" id="UPA00219"/>
<dbReference type="RefSeq" id="WP_008739513.1">
    <property type="nucleotide sequence ID" value="NZ_CP004387.1"/>
</dbReference>
<keyword evidence="5 16" id="KW-0328">Glycosyltransferase</keyword>
<dbReference type="GO" id="GO:0009252">
    <property type="term" value="P:peptidoglycan biosynthetic process"/>
    <property type="evidence" value="ECO:0007669"/>
    <property type="project" value="UniProtKB-UniRule"/>
</dbReference>
<keyword evidence="13 16" id="KW-0961">Cell wall biogenesis/degradation</keyword>
<evidence type="ECO:0000256" key="5">
    <source>
        <dbReference type="ARBA" id="ARBA00022676"/>
    </source>
</evidence>
<feature type="transmembrane region" description="Helical" evidence="16">
    <location>
        <begin position="196"/>
        <end position="216"/>
    </location>
</feature>
<keyword evidence="16" id="KW-0997">Cell inner membrane</keyword>
<dbReference type="InterPro" id="IPR001182">
    <property type="entry name" value="FtsW/RodA"/>
</dbReference>
<feature type="transmembrane region" description="Helical" evidence="16">
    <location>
        <begin position="281"/>
        <end position="302"/>
    </location>
</feature>
<evidence type="ECO:0000256" key="6">
    <source>
        <dbReference type="ARBA" id="ARBA00022679"/>
    </source>
</evidence>
<evidence type="ECO:0000256" key="1">
    <source>
        <dbReference type="ARBA" id="ARBA00004651"/>
    </source>
</evidence>
<comment type="similarity">
    <text evidence="14 16">Belongs to the SEDS family. FtsW subfamily.</text>
</comment>
<feature type="transmembrane region" description="Helical" evidence="16">
    <location>
        <begin position="12"/>
        <end position="37"/>
    </location>
</feature>
<feature type="transmembrane region" description="Helical" evidence="16">
    <location>
        <begin position="352"/>
        <end position="373"/>
    </location>
</feature>
<dbReference type="InterPro" id="IPR018365">
    <property type="entry name" value="Cell_cycle_FtsW-rel_CS"/>
</dbReference>
<feature type="transmembrane region" description="Helical" evidence="16">
    <location>
        <begin position="147"/>
        <end position="166"/>
    </location>
</feature>
<keyword evidence="4 16" id="KW-0132">Cell division</keyword>
<dbReference type="InterPro" id="IPR013437">
    <property type="entry name" value="FtsW"/>
</dbReference>
<evidence type="ECO:0000256" key="12">
    <source>
        <dbReference type="ARBA" id="ARBA00023306"/>
    </source>
</evidence>
<dbReference type="STRING" id="391936.S7S_04810"/>
<dbReference type="PANTHER" id="PTHR30474:SF2">
    <property type="entry name" value="PEPTIDOGLYCAN GLYCOSYLTRANSFERASE FTSW-RELATED"/>
    <property type="match status" value="1"/>
</dbReference>
<evidence type="ECO:0000256" key="10">
    <source>
        <dbReference type="ARBA" id="ARBA00022989"/>
    </source>
</evidence>
<feature type="transmembrane region" description="Helical" evidence="16">
    <location>
        <begin position="172"/>
        <end position="189"/>
    </location>
</feature>
<evidence type="ECO:0000256" key="13">
    <source>
        <dbReference type="ARBA" id="ARBA00023316"/>
    </source>
</evidence>
<dbReference type="KEGG" id="apac:S7S_04810"/>
<dbReference type="GO" id="GO:0008360">
    <property type="term" value="P:regulation of cell shape"/>
    <property type="evidence" value="ECO:0007669"/>
    <property type="project" value="UniProtKB-KW"/>
</dbReference>
<feature type="transmembrane region" description="Helical" evidence="16">
    <location>
        <begin position="109"/>
        <end position="135"/>
    </location>
</feature>
<keyword evidence="8 16" id="KW-0133">Cell shape</keyword>
<comment type="subcellular location">
    <subcellularLocation>
        <location evidence="16">Cell inner membrane</location>
        <topology evidence="16">Multi-pass membrane protein</topology>
    </subcellularLocation>
    <subcellularLocation>
        <location evidence="1">Cell membrane</location>
        <topology evidence="1">Multi-pass membrane protein</topology>
    </subcellularLocation>
    <text evidence="16">Localizes to the division septum.</text>
</comment>
<dbReference type="GO" id="GO:0032153">
    <property type="term" value="C:cell division site"/>
    <property type="evidence" value="ECO:0007669"/>
    <property type="project" value="UniProtKB-UniRule"/>
</dbReference>
<evidence type="ECO:0000256" key="16">
    <source>
        <dbReference type="HAMAP-Rule" id="MF_00913"/>
    </source>
</evidence>
<feature type="transmembrane region" description="Helical" evidence="16">
    <location>
        <begin position="57"/>
        <end position="78"/>
    </location>
</feature>
<evidence type="ECO:0000256" key="14">
    <source>
        <dbReference type="ARBA" id="ARBA00038053"/>
    </source>
</evidence>
<name>A0A0B4XGY3_9GAMM</name>
<organism evidence="17 18">
    <name type="scientific">Isoalcanivorax pacificus W11-5</name>
    <dbReference type="NCBI Taxonomy" id="391936"/>
    <lineage>
        <taxon>Bacteria</taxon>
        <taxon>Pseudomonadati</taxon>
        <taxon>Pseudomonadota</taxon>
        <taxon>Gammaproteobacteria</taxon>
        <taxon>Oceanospirillales</taxon>
        <taxon>Alcanivoracaceae</taxon>
        <taxon>Isoalcanivorax</taxon>
    </lineage>
</organism>
<keyword evidence="6 16" id="KW-0808">Transferase</keyword>
<reference evidence="17 18" key="1">
    <citation type="journal article" date="2012" name="J. Bacteriol.">
        <title>Genome sequence of an alkane-degrading bacterium, Alcanivorax pacificus type strain W11-5, isolated from deep sea sediment.</title>
        <authorList>
            <person name="Lai Q."/>
            <person name="Shao Z."/>
        </authorList>
    </citation>
    <scope>NUCLEOTIDE SEQUENCE [LARGE SCALE GENOMIC DNA]</scope>
    <source>
        <strain evidence="17 18">W11-5</strain>
    </source>
</reference>
<proteinExistence type="inferred from homology"/>
<dbReference type="HOGENOM" id="CLU_029243_1_1_6"/>
<feature type="transmembrane region" description="Helical" evidence="16">
    <location>
        <begin position="314"/>
        <end position="332"/>
    </location>
</feature>
<keyword evidence="12 16" id="KW-0131">Cell cycle</keyword>
<evidence type="ECO:0000313" key="18">
    <source>
        <dbReference type="Proteomes" id="UP000006764"/>
    </source>
</evidence>
<accession>A0A0B4XGY3</accession>
<evidence type="ECO:0000256" key="11">
    <source>
        <dbReference type="ARBA" id="ARBA00023136"/>
    </source>
</evidence>
<dbReference type="PROSITE" id="PS00428">
    <property type="entry name" value="FTSW_RODA_SPOVE"/>
    <property type="match status" value="1"/>
</dbReference>
<evidence type="ECO:0000256" key="8">
    <source>
        <dbReference type="ARBA" id="ARBA00022960"/>
    </source>
</evidence>
<keyword evidence="7 16" id="KW-0812">Transmembrane</keyword>
<dbReference type="GO" id="GO:0071555">
    <property type="term" value="P:cell wall organization"/>
    <property type="evidence" value="ECO:0007669"/>
    <property type="project" value="UniProtKB-KW"/>
</dbReference>